<dbReference type="InterPro" id="IPR036409">
    <property type="entry name" value="Aldolase_II/adducin_N_sf"/>
</dbReference>
<dbReference type="GO" id="GO:0016832">
    <property type="term" value="F:aldehyde-lyase activity"/>
    <property type="evidence" value="ECO:0007669"/>
    <property type="project" value="TreeGrafter"/>
</dbReference>
<dbReference type="Pfam" id="PF00596">
    <property type="entry name" value="Aldolase_II"/>
    <property type="match status" value="1"/>
</dbReference>
<dbReference type="GO" id="GO:0005829">
    <property type="term" value="C:cytosol"/>
    <property type="evidence" value="ECO:0007669"/>
    <property type="project" value="TreeGrafter"/>
</dbReference>
<evidence type="ECO:0000259" key="3">
    <source>
        <dbReference type="SMART" id="SM01007"/>
    </source>
</evidence>
<keyword evidence="1" id="KW-0479">Metal-binding</keyword>
<dbReference type="AlphaFoldDB" id="A0A1X7NHL0"/>
<gene>
    <name evidence="4" type="ORF">SAMN02982922_1753</name>
</gene>
<evidence type="ECO:0000313" key="4">
    <source>
        <dbReference type="EMBL" id="SMH36442.1"/>
    </source>
</evidence>
<dbReference type="InterPro" id="IPR050197">
    <property type="entry name" value="Aldolase_class_II_sugar_metab"/>
</dbReference>
<evidence type="ECO:0000256" key="1">
    <source>
        <dbReference type="ARBA" id="ARBA00022723"/>
    </source>
</evidence>
<dbReference type="GO" id="GO:0019323">
    <property type="term" value="P:pentose catabolic process"/>
    <property type="evidence" value="ECO:0007669"/>
    <property type="project" value="TreeGrafter"/>
</dbReference>
<dbReference type="SUPFAM" id="SSF53639">
    <property type="entry name" value="AraD/HMP-PK domain-like"/>
    <property type="match status" value="1"/>
</dbReference>
<feature type="domain" description="Class II aldolase/adducin N-terminal" evidence="3">
    <location>
        <begin position="9"/>
        <end position="182"/>
    </location>
</feature>
<dbReference type="RefSeq" id="WP_085467548.1">
    <property type="nucleotide sequence ID" value="NZ_FXBL01000004.1"/>
</dbReference>
<evidence type="ECO:0000256" key="2">
    <source>
        <dbReference type="ARBA" id="ARBA00023239"/>
    </source>
</evidence>
<keyword evidence="5" id="KW-1185">Reference proteome</keyword>
<accession>A0A1X7NHL0</accession>
<dbReference type="PANTHER" id="PTHR22789">
    <property type="entry name" value="FUCULOSE PHOSPHATE ALDOLASE"/>
    <property type="match status" value="1"/>
</dbReference>
<proteinExistence type="predicted"/>
<sequence>MVDAEGLRDELCRTYRAMDAAGLIFLAAGNLSVRFGGGMLISPAGASAAAITPASFVETAFDGSAQAGRPSSEWAMHAAIYEAYPQAHSVVHTHSDHCVALAATGENLPPFHYMVAAFGGDDVRCAPYVHWATRALADSAVAALRGRSACLLGNHGMICHGKTIGAAFNAALRLEVLSRQYILARQAGAVRLLDDAEMRAANERYIGYG</sequence>
<dbReference type="PANTHER" id="PTHR22789:SF0">
    <property type="entry name" value="3-OXO-TETRONATE 4-PHOSPHATE DECARBOXYLASE-RELATED"/>
    <property type="match status" value="1"/>
</dbReference>
<dbReference type="Gene3D" id="3.40.225.10">
    <property type="entry name" value="Class II aldolase/adducin N-terminal domain"/>
    <property type="match status" value="1"/>
</dbReference>
<reference evidence="4 5" key="1">
    <citation type="submission" date="2017-04" db="EMBL/GenBank/DDBJ databases">
        <authorList>
            <person name="Afonso C.L."/>
            <person name="Miller P.J."/>
            <person name="Scott M.A."/>
            <person name="Spackman E."/>
            <person name="Goraichik I."/>
            <person name="Dimitrov K.M."/>
            <person name="Suarez D.L."/>
            <person name="Swayne D.E."/>
        </authorList>
    </citation>
    <scope>NUCLEOTIDE SEQUENCE [LARGE SCALE GENOMIC DNA]</scope>
    <source>
        <strain evidence="4 5">B5P</strain>
    </source>
</reference>
<dbReference type="SMART" id="SM01007">
    <property type="entry name" value="Aldolase_II"/>
    <property type="match status" value="1"/>
</dbReference>
<dbReference type="EMBL" id="FXBL01000004">
    <property type="protein sequence ID" value="SMH36442.1"/>
    <property type="molecule type" value="Genomic_DNA"/>
</dbReference>
<dbReference type="GO" id="GO:0046872">
    <property type="term" value="F:metal ion binding"/>
    <property type="evidence" value="ECO:0007669"/>
    <property type="project" value="UniProtKB-KW"/>
</dbReference>
<keyword evidence="2" id="KW-0456">Lyase</keyword>
<protein>
    <submittedName>
        <fullName evidence="4">L-fuculose-phosphate aldolase</fullName>
    </submittedName>
</protein>
<dbReference type="Proteomes" id="UP000193083">
    <property type="component" value="Unassembled WGS sequence"/>
</dbReference>
<organism evidence="4 5">
    <name type="scientific">Mesorhizobium australicum</name>
    <dbReference type="NCBI Taxonomy" id="536018"/>
    <lineage>
        <taxon>Bacteria</taxon>
        <taxon>Pseudomonadati</taxon>
        <taxon>Pseudomonadota</taxon>
        <taxon>Alphaproteobacteria</taxon>
        <taxon>Hyphomicrobiales</taxon>
        <taxon>Phyllobacteriaceae</taxon>
        <taxon>Mesorhizobium</taxon>
    </lineage>
</organism>
<dbReference type="OrthoDB" id="5291399at2"/>
<name>A0A1X7NHL0_9HYPH</name>
<dbReference type="InterPro" id="IPR001303">
    <property type="entry name" value="Aldolase_II/adducin_N"/>
</dbReference>
<evidence type="ECO:0000313" key="5">
    <source>
        <dbReference type="Proteomes" id="UP000193083"/>
    </source>
</evidence>